<organism evidence="1 2">
    <name type="scientific">Rubripirellula obstinata</name>
    <dbReference type="NCBI Taxonomy" id="406547"/>
    <lineage>
        <taxon>Bacteria</taxon>
        <taxon>Pseudomonadati</taxon>
        <taxon>Planctomycetota</taxon>
        <taxon>Planctomycetia</taxon>
        <taxon>Pirellulales</taxon>
        <taxon>Pirellulaceae</taxon>
        <taxon>Rubripirellula</taxon>
    </lineage>
</organism>
<dbReference type="EMBL" id="VRLW01000001">
    <property type="protein sequence ID" value="KAA1258923.1"/>
    <property type="molecule type" value="Genomic_DNA"/>
</dbReference>
<evidence type="ECO:0000313" key="2">
    <source>
        <dbReference type="Proteomes" id="UP000322699"/>
    </source>
</evidence>
<reference evidence="1 2" key="1">
    <citation type="submission" date="2019-08" db="EMBL/GenBank/DDBJ databases">
        <title>Deep-cultivation of Planctomycetes and their phenomic and genomic characterization uncovers novel biology.</title>
        <authorList>
            <person name="Wiegand S."/>
            <person name="Jogler M."/>
            <person name="Boedeker C."/>
            <person name="Pinto D."/>
            <person name="Vollmers J."/>
            <person name="Rivas-Marin E."/>
            <person name="Kohn T."/>
            <person name="Peeters S.H."/>
            <person name="Heuer A."/>
            <person name="Rast P."/>
            <person name="Oberbeckmann S."/>
            <person name="Bunk B."/>
            <person name="Jeske O."/>
            <person name="Meyerdierks A."/>
            <person name="Storesund J.E."/>
            <person name="Kallscheuer N."/>
            <person name="Luecker S."/>
            <person name="Lage O.M."/>
            <person name="Pohl T."/>
            <person name="Merkel B.J."/>
            <person name="Hornburger P."/>
            <person name="Mueller R.-W."/>
            <person name="Bruemmer F."/>
            <person name="Labrenz M."/>
            <person name="Spormann A.M."/>
            <person name="Op Den Camp H."/>
            <person name="Overmann J."/>
            <person name="Amann R."/>
            <person name="Jetten M.S.M."/>
            <person name="Mascher T."/>
            <person name="Medema M.H."/>
            <person name="Devos D.P."/>
            <person name="Kaster A.-K."/>
            <person name="Ovreas L."/>
            <person name="Rohde M."/>
            <person name="Galperin M.Y."/>
            <person name="Jogler C."/>
        </authorList>
    </citation>
    <scope>NUCLEOTIDE SEQUENCE [LARGE SCALE GENOMIC DNA]</scope>
    <source>
        <strain evidence="1 2">LF1</strain>
    </source>
</reference>
<name>A0A5B1CHC6_9BACT</name>
<dbReference type="Proteomes" id="UP000322699">
    <property type="component" value="Unassembled WGS sequence"/>
</dbReference>
<gene>
    <name evidence="1" type="ORF">LF1_14470</name>
</gene>
<protein>
    <submittedName>
        <fullName evidence="1">Uncharacterized protein</fullName>
    </submittedName>
</protein>
<dbReference type="AlphaFoldDB" id="A0A5B1CHC6"/>
<proteinExistence type="predicted"/>
<sequence length="58" mass="6289">MSDAQKMGLATLLGLLEVRELREKLQLIKLSEAESEAVSIFLDLLEAIASVGDLDTSN</sequence>
<comment type="caution">
    <text evidence="1">The sequence shown here is derived from an EMBL/GenBank/DDBJ whole genome shotgun (WGS) entry which is preliminary data.</text>
</comment>
<keyword evidence="2" id="KW-1185">Reference proteome</keyword>
<accession>A0A5B1CHC6</accession>
<evidence type="ECO:0000313" key="1">
    <source>
        <dbReference type="EMBL" id="KAA1258923.1"/>
    </source>
</evidence>